<dbReference type="InterPro" id="IPR014002">
    <property type="entry name" value="Agenet_dom_plant"/>
</dbReference>
<evidence type="ECO:0000313" key="4">
    <source>
        <dbReference type="Proteomes" id="UP000594263"/>
    </source>
</evidence>
<dbReference type="PANTHER" id="PTHR31917:SF5">
    <property type="entry name" value="OS02G0204500 PROTEIN"/>
    <property type="match status" value="1"/>
</dbReference>
<proteinExistence type="predicted"/>
<feature type="domain" description="Agenet" evidence="2">
    <location>
        <begin position="1"/>
        <end position="64"/>
    </location>
</feature>
<feature type="region of interest" description="Disordered" evidence="1">
    <location>
        <begin position="209"/>
        <end position="259"/>
    </location>
</feature>
<dbReference type="AlphaFoldDB" id="A0A7N0U6S7"/>
<dbReference type="EnsemblPlants" id="Kaladp0055s0511.1.v1.1">
    <property type="protein sequence ID" value="Kaladp0055s0511.1.v1.1"/>
    <property type="gene ID" value="Kaladp0055s0511.v1.1"/>
</dbReference>
<accession>A0A7N0U6S7</accession>
<reference evidence="3" key="1">
    <citation type="submission" date="2021-01" db="UniProtKB">
        <authorList>
            <consortium name="EnsemblPlants"/>
        </authorList>
    </citation>
    <scope>IDENTIFICATION</scope>
</reference>
<dbReference type="Gramene" id="Kaladp0055s0511.1.v1.1">
    <property type="protein sequence ID" value="Kaladp0055s0511.1.v1.1"/>
    <property type="gene ID" value="Kaladp0055s0511.v1.1"/>
</dbReference>
<evidence type="ECO:0000259" key="2">
    <source>
        <dbReference type="SMART" id="SM00743"/>
    </source>
</evidence>
<dbReference type="Proteomes" id="UP000594263">
    <property type="component" value="Unplaced"/>
</dbReference>
<feature type="domain" description="Agenet" evidence="2">
    <location>
        <begin position="66"/>
        <end position="122"/>
    </location>
</feature>
<feature type="region of interest" description="Disordered" evidence="1">
    <location>
        <begin position="152"/>
        <end position="190"/>
    </location>
</feature>
<evidence type="ECO:0000256" key="1">
    <source>
        <dbReference type="SAM" id="MobiDB-lite"/>
    </source>
</evidence>
<keyword evidence="4" id="KW-1185">Reference proteome</keyword>
<evidence type="ECO:0000313" key="3">
    <source>
        <dbReference type="EnsemblPlants" id="Kaladp0055s0511.1.v1.1"/>
    </source>
</evidence>
<protein>
    <recommendedName>
        <fullName evidence="2">Agenet domain-containing protein</fullName>
    </recommendedName>
</protein>
<dbReference type="Pfam" id="PF05641">
    <property type="entry name" value="Agenet"/>
    <property type="match status" value="1"/>
</dbReference>
<feature type="compositionally biased region" description="Polar residues" evidence="1">
    <location>
        <begin position="228"/>
        <end position="239"/>
    </location>
</feature>
<feature type="compositionally biased region" description="Basic residues" evidence="1">
    <location>
        <begin position="156"/>
        <end position="182"/>
    </location>
</feature>
<dbReference type="PANTHER" id="PTHR31917">
    <property type="entry name" value="AGENET DOMAIN-CONTAINING PROTEIN-RELATED"/>
    <property type="match status" value="1"/>
</dbReference>
<name>A0A7N0U6S7_KALFE</name>
<dbReference type="InterPro" id="IPR008395">
    <property type="entry name" value="Agenet-like_dom"/>
</dbReference>
<organism evidence="3 4">
    <name type="scientific">Kalanchoe fedtschenkoi</name>
    <name type="common">Lavender scallops</name>
    <name type="synonym">South American air plant</name>
    <dbReference type="NCBI Taxonomy" id="63787"/>
    <lineage>
        <taxon>Eukaryota</taxon>
        <taxon>Viridiplantae</taxon>
        <taxon>Streptophyta</taxon>
        <taxon>Embryophyta</taxon>
        <taxon>Tracheophyta</taxon>
        <taxon>Spermatophyta</taxon>
        <taxon>Magnoliopsida</taxon>
        <taxon>eudicotyledons</taxon>
        <taxon>Gunneridae</taxon>
        <taxon>Pentapetalae</taxon>
        <taxon>Saxifragales</taxon>
        <taxon>Crassulaceae</taxon>
        <taxon>Kalanchoe</taxon>
    </lineage>
</organism>
<sequence>MIRRGEQVEVLNTTKGTLEDSWHPARIVGRHGDVCTVMYDGHANGVVEERVLVRCIRPRPPLVEFSNWSHGDLVHVFDDSAWKLATVLQVLDKKQFLVRVIGSMQDLKLGAARMRVRHCWQDDQWVVVGKGPSNLDVKRPFILRFRNIVSDSQTRQRNHRAARRSTYKKSHNAPSRAVKRKAPGTLDQAEAQRGLMKISRTVERSSLIQTEACAGTGMRSRVTEQEQESMSRPPATNATPREAQNERREDSGSSSSVGSCSINSNFSSHHHCPAKRAARRCQEDVCDAESCTPTSPEPRKQTAGIMVTENRRGALPDRPAPGCSLVLRFRIPDPLLGLVALWRN</sequence>
<dbReference type="SMART" id="SM00743">
    <property type="entry name" value="Agenet"/>
    <property type="match status" value="2"/>
</dbReference>